<dbReference type="CDD" id="cd00130">
    <property type="entry name" value="PAS"/>
    <property type="match status" value="2"/>
</dbReference>
<name>A0A3S9MW30_9FLAO</name>
<dbReference type="SUPFAM" id="SSF55785">
    <property type="entry name" value="PYP-like sensor domain (PAS domain)"/>
    <property type="match status" value="3"/>
</dbReference>
<accession>A0A3S9MW30</accession>
<dbReference type="InterPro" id="IPR001610">
    <property type="entry name" value="PAC"/>
</dbReference>
<dbReference type="GO" id="GO:0004673">
    <property type="term" value="F:protein histidine kinase activity"/>
    <property type="evidence" value="ECO:0007669"/>
    <property type="project" value="UniProtKB-EC"/>
</dbReference>
<dbReference type="Gene3D" id="3.30.565.10">
    <property type="entry name" value="Histidine kinase-like ATPase, C-terminal domain"/>
    <property type="match status" value="1"/>
</dbReference>
<evidence type="ECO:0000313" key="8">
    <source>
        <dbReference type="EMBL" id="AZQ43337.1"/>
    </source>
</evidence>
<dbReference type="PANTHER" id="PTHR43304:SF1">
    <property type="entry name" value="PAC DOMAIN-CONTAINING PROTEIN"/>
    <property type="match status" value="1"/>
</dbReference>
<dbReference type="EC" id="2.7.13.3" evidence="2"/>
<keyword evidence="4" id="KW-0808">Transferase</keyword>
<dbReference type="NCBIfam" id="TIGR00229">
    <property type="entry name" value="sensory_box"/>
    <property type="match status" value="2"/>
</dbReference>
<dbReference type="PANTHER" id="PTHR43304">
    <property type="entry name" value="PHYTOCHROME-LIKE PROTEIN CPH1"/>
    <property type="match status" value="1"/>
</dbReference>
<evidence type="ECO:0000259" key="7">
    <source>
        <dbReference type="PROSITE" id="PS50113"/>
    </source>
</evidence>
<dbReference type="InterPro" id="IPR013656">
    <property type="entry name" value="PAS_4"/>
</dbReference>
<keyword evidence="3" id="KW-0597">Phosphoprotein</keyword>
<dbReference type="InterPro" id="IPR004358">
    <property type="entry name" value="Sig_transdc_His_kin-like_C"/>
</dbReference>
<keyword evidence="9" id="KW-1185">Reference proteome</keyword>
<sequence>MKEIPHQSFKALHEQLYQAPVAIAYLDNDLKYLAHSLKWCSDYNLDKTDLRGFQHYEIFPEIGKEWRDKHQRILNGAEEHSDGQSFLREDGTTQWIKWSIKPHRSNGEIAGVIMYSEDITDFVEEQARHNKEHQLLLDAADKAKIGSWEVNHINGELYWSDTTKKIHEVAVDFVPDVATGLSFYKPGASQEKVTDLFTRSYTTGEEFDVELQLITAKGNERWVRSVMKAEMVDGKCVRQFGTFEDITEKVYVDRAYGAALRKFEELFNASGVGMLVVDPVSLQIGAVNPSISSLLNYDADMLMRMSLEQMVSKDEFPRLFNAVTDLLNKKVNNLELEIKLKRSTGKFVASSIVGTLIEDENGDPIDLIIQALDISALKDKEQELKAFTKFTAQQNERLLNFAHIVSHNLRSHSSNFEVLLHLYQKEENEDDKNNIIQLLSSSSKQLTETIGHLNDVVAVNTERIELSNIYLKDNIVKVMDNISSQIKENQVDVHINIDDDFVVSASPAYLESILLNLMTNSIKYRKKDIASFIKISATKQDGKSLIVFEDNGTGIDMKRNGHKVFGMYKTFHGNKDARGIGLYMTKNQVEAMGGTIGVRSKKNLGTTFRITL</sequence>
<dbReference type="SMART" id="SM00091">
    <property type="entry name" value="PAS"/>
    <property type="match status" value="1"/>
</dbReference>
<dbReference type="SUPFAM" id="SSF55874">
    <property type="entry name" value="ATPase domain of HSP90 chaperone/DNA topoisomerase II/histidine kinase"/>
    <property type="match status" value="1"/>
</dbReference>
<dbReference type="Gene3D" id="3.30.450.20">
    <property type="entry name" value="PAS domain"/>
    <property type="match status" value="3"/>
</dbReference>
<dbReference type="Pfam" id="PF02518">
    <property type="entry name" value="HATPase_c"/>
    <property type="match status" value="1"/>
</dbReference>
<keyword evidence="5" id="KW-0418">Kinase</keyword>
<dbReference type="Pfam" id="PF13426">
    <property type="entry name" value="PAS_9"/>
    <property type="match status" value="1"/>
</dbReference>
<feature type="domain" description="Histidine kinase" evidence="6">
    <location>
        <begin position="404"/>
        <end position="612"/>
    </location>
</feature>
<dbReference type="Pfam" id="PF08448">
    <property type="entry name" value="PAS_4"/>
    <property type="match status" value="1"/>
</dbReference>
<dbReference type="RefSeq" id="WP_126445645.1">
    <property type="nucleotide sequence ID" value="NZ_CP034549.1"/>
</dbReference>
<dbReference type="InterPro" id="IPR000700">
    <property type="entry name" value="PAS-assoc_C"/>
</dbReference>
<dbReference type="InterPro" id="IPR005467">
    <property type="entry name" value="His_kinase_dom"/>
</dbReference>
<dbReference type="KEGG" id="noj:EJ995_03450"/>
<dbReference type="SMART" id="SM00086">
    <property type="entry name" value="PAC"/>
    <property type="match status" value="3"/>
</dbReference>
<organism evidence="8 9">
    <name type="scientific">Nonlabens ponticola</name>
    <dbReference type="NCBI Taxonomy" id="2496866"/>
    <lineage>
        <taxon>Bacteria</taxon>
        <taxon>Pseudomonadati</taxon>
        <taxon>Bacteroidota</taxon>
        <taxon>Flavobacteriia</taxon>
        <taxon>Flavobacteriales</taxon>
        <taxon>Flavobacteriaceae</taxon>
        <taxon>Nonlabens</taxon>
    </lineage>
</organism>
<dbReference type="InterPro" id="IPR000014">
    <property type="entry name" value="PAS"/>
</dbReference>
<evidence type="ECO:0000256" key="3">
    <source>
        <dbReference type="ARBA" id="ARBA00022553"/>
    </source>
</evidence>
<dbReference type="AlphaFoldDB" id="A0A3S9MW30"/>
<dbReference type="EMBL" id="CP034549">
    <property type="protein sequence ID" value="AZQ43337.1"/>
    <property type="molecule type" value="Genomic_DNA"/>
</dbReference>
<dbReference type="InterPro" id="IPR003594">
    <property type="entry name" value="HATPase_dom"/>
</dbReference>
<feature type="domain" description="PAC" evidence="7">
    <location>
        <begin position="334"/>
        <end position="386"/>
    </location>
</feature>
<dbReference type="PRINTS" id="PR00344">
    <property type="entry name" value="BCTRLSENSOR"/>
</dbReference>
<dbReference type="SMART" id="SM00387">
    <property type="entry name" value="HATPase_c"/>
    <property type="match status" value="1"/>
</dbReference>
<dbReference type="InterPro" id="IPR036890">
    <property type="entry name" value="HATPase_C_sf"/>
</dbReference>
<protein>
    <recommendedName>
        <fullName evidence="2">histidine kinase</fullName>
        <ecNumber evidence="2">2.7.13.3</ecNumber>
    </recommendedName>
</protein>
<comment type="catalytic activity">
    <reaction evidence="1">
        <text>ATP + protein L-histidine = ADP + protein N-phospho-L-histidine.</text>
        <dbReference type="EC" id="2.7.13.3"/>
    </reaction>
</comment>
<evidence type="ECO:0000256" key="4">
    <source>
        <dbReference type="ARBA" id="ARBA00022679"/>
    </source>
</evidence>
<evidence type="ECO:0000256" key="5">
    <source>
        <dbReference type="ARBA" id="ARBA00022777"/>
    </source>
</evidence>
<dbReference type="InterPro" id="IPR035965">
    <property type="entry name" value="PAS-like_dom_sf"/>
</dbReference>
<evidence type="ECO:0000313" key="9">
    <source>
        <dbReference type="Proteomes" id="UP000279600"/>
    </source>
</evidence>
<dbReference type="PROSITE" id="PS50113">
    <property type="entry name" value="PAC"/>
    <property type="match status" value="1"/>
</dbReference>
<evidence type="ECO:0000259" key="6">
    <source>
        <dbReference type="PROSITE" id="PS50109"/>
    </source>
</evidence>
<gene>
    <name evidence="8" type="ORF">EJ995_03450</name>
</gene>
<proteinExistence type="predicted"/>
<dbReference type="PROSITE" id="PS50109">
    <property type="entry name" value="HIS_KIN"/>
    <property type="match status" value="1"/>
</dbReference>
<dbReference type="InterPro" id="IPR052162">
    <property type="entry name" value="Sensor_kinase/Photoreceptor"/>
</dbReference>
<evidence type="ECO:0000256" key="2">
    <source>
        <dbReference type="ARBA" id="ARBA00012438"/>
    </source>
</evidence>
<reference evidence="8 9" key="1">
    <citation type="submission" date="2018-12" db="EMBL/GenBank/DDBJ databases">
        <title>Complete genome of Nonlabens sp. MJ115.</title>
        <authorList>
            <person name="Choi H.S."/>
            <person name="Jung J."/>
        </authorList>
    </citation>
    <scope>NUCLEOTIDE SEQUENCE [LARGE SCALE GENOMIC DNA]</scope>
    <source>
        <strain evidence="8 9">MJ115</strain>
    </source>
</reference>
<dbReference type="OrthoDB" id="5522855at2"/>
<evidence type="ECO:0000256" key="1">
    <source>
        <dbReference type="ARBA" id="ARBA00000085"/>
    </source>
</evidence>
<dbReference type="Proteomes" id="UP000279600">
    <property type="component" value="Chromosome"/>
</dbReference>